<dbReference type="EMBL" id="JAGYWB010000018">
    <property type="protein sequence ID" value="KAI0492536.1"/>
    <property type="molecule type" value="Genomic_DNA"/>
</dbReference>
<proteinExistence type="predicted"/>
<keyword evidence="2" id="KW-1185">Reference proteome</keyword>
<sequence length="58" mass="6693">MHTIQKKISKQSLHSNFPLKYLFPESLCLGIRIAQFPQEAEMPPLFRKPVPYGLARPV</sequence>
<protein>
    <submittedName>
        <fullName evidence="1">Uncharacterized protein</fullName>
    </submittedName>
</protein>
<dbReference type="AlphaFoldDB" id="A0A8T3A7L1"/>
<accession>A0A8T3A7L1</accession>
<gene>
    <name evidence="1" type="ORF">KFK09_026809</name>
</gene>
<evidence type="ECO:0000313" key="2">
    <source>
        <dbReference type="Proteomes" id="UP000829196"/>
    </source>
</evidence>
<reference evidence="1" key="1">
    <citation type="journal article" date="2022" name="Front. Genet.">
        <title>Chromosome-Scale Assembly of the Dendrobium nobile Genome Provides Insights Into the Molecular Mechanism of the Biosynthesis of the Medicinal Active Ingredient of Dendrobium.</title>
        <authorList>
            <person name="Xu Q."/>
            <person name="Niu S.-C."/>
            <person name="Li K.-L."/>
            <person name="Zheng P.-J."/>
            <person name="Zhang X.-J."/>
            <person name="Jia Y."/>
            <person name="Liu Y."/>
            <person name="Niu Y.-X."/>
            <person name="Yu L.-H."/>
            <person name="Chen D.-F."/>
            <person name="Zhang G.-Q."/>
        </authorList>
    </citation>
    <scope>NUCLEOTIDE SEQUENCE</scope>
    <source>
        <tissue evidence="1">Leaf</tissue>
    </source>
</reference>
<name>A0A8T3A7L1_DENNO</name>
<comment type="caution">
    <text evidence="1">The sequence shown here is derived from an EMBL/GenBank/DDBJ whole genome shotgun (WGS) entry which is preliminary data.</text>
</comment>
<organism evidence="1 2">
    <name type="scientific">Dendrobium nobile</name>
    <name type="common">Orchid</name>
    <dbReference type="NCBI Taxonomy" id="94219"/>
    <lineage>
        <taxon>Eukaryota</taxon>
        <taxon>Viridiplantae</taxon>
        <taxon>Streptophyta</taxon>
        <taxon>Embryophyta</taxon>
        <taxon>Tracheophyta</taxon>
        <taxon>Spermatophyta</taxon>
        <taxon>Magnoliopsida</taxon>
        <taxon>Liliopsida</taxon>
        <taxon>Asparagales</taxon>
        <taxon>Orchidaceae</taxon>
        <taxon>Epidendroideae</taxon>
        <taxon>Malaxideae</taxon>
        <taxon>Dendrobiinae</taxon>
        <taxon>Dendrobium</taxon>
    </lineage>
</organism>
<evidence type="ECO:0000313" key="1">
    <source>
        <dbReference type="EMBL" id="KAI0492536.1"/>
    </source>
</evidence>
<dbReference type="Proteomes" id="UP000829196">
    <property type="component" value="Unassembled WGS sequence"/>
</dbReference>